<dbReference type="OrthoDB" id="6509636at2759"/>
<dbReference type="OMA" id="PEFWIAG"/>
<organism evidence="4 5">
    <name type="scientific">Trametes pubescens</name>
    <name type="common">White-rot fungus</name>
    <dbReference type="NCBI Taxonomy" id="154538"/>
    <lineage>
        <taxon>Eukaryota</taxon>
        <taxon>Fungi</taxon>
        <taxon>Dikarya</taxon>
        <taxon>Basidiomycota</taxon>
        <taxon>Agaricomycotina</taxon>
        <taxon>Agaricomycetes</taxon>
        <taxon>Polyporales</taxon>
        <taxon>Polyporaceae</taxon>
        <taxon>Trametes</taxon>
    </lineage>
</organism>
<feature type="domain" description="AMP-binding enzyme C-terminal" evidence="3">
    <location>
        <begin position="476"/>
        <end position="562"/>
    </location>
</feature>
<gene>
    <name evidence="4" type="ORF">TRAPUB_9409</name>
</gene>
<dbReference type="InterPro" id="IPR025110">
    <property type="entry name" value="AMP-bd_C"/>
</dbReference>
<evidence type="ECO:0000256" key="1">
    <source>
        <dbReference type="SAM" id="Phobius"/>
    </source>
</evidence>
<dbReference type="GO" id="GO:0016405">
    <property type="term" value="F:CoA-ligase activity"/>
    <property type="evidence" value="ECO:0007669"/>
    <property type="project" value="TreeGrafter"/>
</dbReference>
<dbReference type="SUPFAM" id="SSF56801">
    <property type="entry name" value="Acetyl-CoA synthetase-like"/>
    <property type="match status" value="1"/>
</dbReference>
<dbReference type="PANTHER" id="PTHR24096">
    <property type="entry name" value="LONG-CHAIN-FATTY-ACID--COA LIGASE"/>
    <property type="match status" value="1"/>
</dbReference>
<dbReference type="Pfam" id="PF13193">
    <property type="entry name" value="AMP-binding_C"/>
    <property type="match status" value="1"/>
</dbReference>
<protein>
    <submittedName>
        <fullName evidence="4">4-coumarate--CoA ligase-like 7</fullName>
    </submittedName>
</protein>
<dbReference type="PROSITE" id="PS00455">
    <property type="entry name" value="AMP_BINDING"/>
    <property type="match status" value="1"/>
</dbReference>
<accession>A0A1M2W2R5</accession>
<dbReference type="CDD" id="cd05911">
    <property type="entry name" value="Firefly_Luc_like"/>
    <property type="match status" value="1"/>
</dbReference>
<keyword evidence="5" id="KW-1185">Reference proteome</keyword>
<keyword evidence="1" id="KW-0472">Membrane</keyword>
<dbReference type="PANTHER" id="PTHR24096:SF422">
    <property type="entry name" value="BCDNA.GH02901"/>
    <property type="match status" value="1"/>
</dbReference>
<sequence length="594" mass="64926">MVAETKTNDSIPTVYADGGALAPIPDDVTIPQFLFDGHHPLGGQALHERPPAWFIEDATGREVTGDQVRARVWGLANAMSIRWNIGDGDVVCAYGPNHVDYPIVIWATHRVGGVFTGANPAYTAEELVYQIRTAKATALFIHPDSLKVGLEAARIAGIPLDRVALYDTASGGQHLTVDDLVREGLAQTKRWIEPKLKPGEGKTKLALLFFSSGTTGRPKAVMIPHYAIIANVVQMKQYADIHDQGTPIEKQRYAPGDRVLGVLPFYHIYGVVVSLHYFMLCGATLVIVQRFNLRNALDSIVKYRVAHLALVPPMIVLLCKDPIVKNYDLSGVKMTTSGAAPLSAELTNQLARVLPNSGIGQGYGMTETCTTVSFPQLTMRIGTPGSAGVLIPGTQVRILKADNTWGKPGETGQIVVTGPSMAIGYLDNAEATAETFKDGWVYTGDEGYVNEKKELYIVDRIKELIKVRGFQVAPAELEGLLLDHPDVADVCVIGAPDEYSGELPFAFITPKEETQTRISRAPAEEQRVRDAITEYVTKHKTQYKWLAGVMFIDVVPKNPSGKLLRRLLRDKLKELMKEGKVTITPPGAKTRAKL</sequence>
<dbReference type="Gene3D" id="3.30.300.30">
    <property type="match status" value="1"/>
</dbReference>
<proteinExistence type="predicted"/>
<evidence type="ECO:0000259" key="3">
    <source>
        <dbReference type="Pfam" id="PF13193"/>
    </source>
</evidence>
<dbReference type="InterPro" id="IPR000873">
    <property type="entry name" value="AMP-dep_synth/lig_dom"/>
</dbReference>
<dbReference type="InterPro" id="IPR045851">
    <property type="entry name" value="AMP-bd_C_sf"/>
</dbReference>
<feature type="transmembrane region" description="Helical" evidence="1">
    <location>
        <begin position="266"/>
        <end position="288"/>
    </location>
</feature>
<evidence type="ECO:0000259" key="2">
    <source>
        <dbReference type="Pfam" id="PF00501"/>
    </source>
</evidence>
<feature type="domain" description="AMP-dependent synthetase/ligase" evidence="2">
    <location>
        <begin position="49"/>
        <end position="426"/>
    </location>
</feature>
<dbReference type="Gene3D" id="2.30.38.10">
    <property type="entry name" value="Luciferase, Domain 3"/>
    <property type="match status" value="1"/>
</dbReference>
<evidence type="ECO:0000313" key="5">
    <source>
        <dbReference type="Proteomes" id="UP000184267"/>
    </source>
</evidence>
<dbReference type="Gene3D" id="3.40.50.980">
    <property type="match status" value="2"/>
</dbReference>
<comment type="caution">
    <text evidence="4">The sequence shown here is derived from an EMBL/GenBank/DDBJ whole genome shotgun (WGS) entry which is preliminary data.</text>
</comment>
<dbReference type="AlphaFoldDB" id="A0A1M2W2R5"/>
<dbReference type="EMBL" id="MNAD01000337">
    <property type="protein sequence ID" value="OJT14052.1"/>
    <property type="molecule type" value="Genomic_DNA"/>
</dbReference>
<keyword evidence="1" id="KW-1133">Transmembrane helix</keyword>
<keyword evidence="4" id="KW-0436">Ligase</keyword>
<dbReference type="STRING" id="154538.A0A1M2W2R5"/>
<dbReference type="Proteomes" id="UP000184267">
    <property type="component" value="Unassembled WGS sequence"/>
</dbReference>
<dbReference type="Pfam" id="PF00501">
    <property type="entry name" value="AMP-binding"/>
    <property type="match status" value="1"/>
</dbReference>
<dbReference type="InterPro" id="IPR020845">
    <property type="entry name" value="AMP-binding_CS"/>
</dbReference>
<evidence type="ECO:0000313" key="4">
    <source>
        <dbReference type="EMBL" id="OJT14052.1"/>
    </source>
</evidence>
<reference evidence="4 5" key="1">
    <citation type="submission" date="2016-10" db="EMBL/GenBank/DDBJ databases">
        <title>Genome sequence of the basidiomycete white-rot fungus Trametes pubescens.</title>
        <authorList>
            <person name="Makela M.R."/>
            <person name="Granchi Z."/>
            <person name="Peng M."/>
            <person name="De Vries R.P."/>
            <person name="Grigoriev I."/>
            <person name="Riley R."/>
            <person name="Hilden K."/>
        </authorList>
    </citation>
    <scope>NUCLEOTIDE SEQUENCE [LARGE SCALE GENOMIC DNA]</scope>
    <source>
        <strain evidence="4 5">FBCC735</strain>
    </source>
</reference>
<keyword evidence="1" id="KW-0812">Transmembrane</keyword>
<name>A0A1M2W2R5_TRAPU</name>